<organism evidence="1 2">
    <name type="scientific">Nitrosomonas ureae</name>
    <dbReference type="NCBI Taxonomy" id="44577"/>
    <lineage>
        <taxon>Bacteria</taxon>
        <taxon>Pseudomonadati</taxon>
        <taxon>Pseudomonadota</taxon>
        <taxon>Betaproteobacteria</taxon>
        <taxon>Nitrosomonadales</taxon>
        <taxon>Nitrosomonadaceae</taxon>
        <taxon>Nitrosomonas</taxon>
    </lineage>
</organism>
<protein>
    <submittedName>
        <fullName evidence="1">Uncharacterized protein</fullName>
    </submittedName>
</protein>
<sequence length="49" mass="5422">MPFQNYLIDAVNEVIAWDIPDEALAEAVNAQACLMAKINPDEMTLIDSN</sequence>
<evidence type="ECO:0000313" key="2">
    <source>
        <dbReference type="Proteomes" id="UP000244110"/>
    </source>
</evidence>
<gene>
    <name evidence="1" type="ORF">C8R28_104511</name>
</gene>
<accession>A0A2T5I7G0</accession>
<name>A0A2T5I7G0_9PROT</name>
<evidence type="ECO:0000313" key="1">
    <source>
        <dbReference type="EMBL" id="PTQ79771.1"/>
    </source>
</evidence>
<reference evidence="1 2" key="1">
    <citation type="submission" date="2018-04" db="EMBL/GenBank/DDBJ databases">
        <title>Active sludge and wastewater microbial communities from Klosterneuburg, Austria.</title>
        <authorList>
            <person name="Wagner M."/>
        </authorList>
    </citation>
    <scope>NUCLEOTIDE SEQUENCE [LARGE SCALE GENOMIC DNA]</scope>
    <source>
        <strain evidence="1 2">Nm4</strain>
    </source>
</reference>
<proteinExistence type="predicted"/>
<dbReference type="EMBL" id="QAOL01000045">
    <property type="protein sequence ID" value="PTQ79771.1"/>
    <property type="molecule type" value="Genomic_DNA"/>
</dbReference>
<comment type="caution">
    <text evidence="1">The sequence shown here is derived from an EMBL/GenBank/DDBJ whole genome shotgun (WGS) entry which is preliminary data.</text>
</comment>
<dbReference type="RefSeq" id="WP_181258603.1">
    <property type="nucleotide sequence ID" value="NZ_QAOL01000045.1"/>
</dbReference>
<dbReference type="AlphaFoldDB" id="A0A2T5I7G0"/>
<dbReference type="Proteomes" id="UP000244110">
    <property type="component" value="Unassembled WGS sequence"/>
</dbReference>